<proteinExistence type="inferred from homology"/>
<dbReference type="NCBIfam" id="TIGR03263">
    <property type="entry name" value="guanyl_kin"/>
    <property type="match status" value="1"/>
</dbReference>
<name>A0A8J2KXD9_9HEXA</name>
<dbReference type="FunFam" id="3.40.50.300:FF:000776">
    <property type="entry name" value="Guanylate kinase 2"/>
    <property type="match status" value="1"/>
</dbReference>
<dbReference type="Proteomes" id="UP000708208">
    <property type="component" value="Unassembled WGS sequence"/>
</dbReference>
<evidence type="ECO:0000313" key="8">
    <source>
        <dbReference type="EMBL" id="CAG7823291.1"/>
    </source>
</evidence>
<dbReference type="Pfam" id="PF00625">
    <property type="entry name" value="Guanylate_kin"/>
    <property type="match status" value="1"/>
</dbReference>
<evidence type="ECO:0000256" key="6">
    <source>
        <dbReference type="ARBA" id="ARBA00022840"/>
    </source>
</evidence>
<keyword evidence="6" id="KW-0067">ATP-binding</keyword>
<dbReference type="CDD" id="cd00071">
    <property type="entry name" value="GMPK"/>
    <property type="match status" value="1"/>
</dbReference>
<keyword evidence="3" id="KW-0808">Transferase</keyword>
<dbReference type="PROSITE" id="PS00856">
    <property type="entry name" value="GUANYLATE_KINASE_1"/>
    <property type="match status" value="1"/>
</dbReference>
<comment type="caution">
    <text evidence="8">The sequence shown here is derived from an EMBL/GenBank/DDBJ whole genome shotgun (WGS) entry which is preliminary data.</text>
</comment>
<evidence type="ECO:0000256" key="2">
    <source>
        <dbReference type="ARBA" id="ARBA00012961"/>
    </source>
</evidence>
<reference evidence="8" key="1">
    <citation type="submission" date="2021-06" db="EMBL/GenBank/DDBJ databases">
        <authorList>
            <person name="Hodson N. C."/>
            <person name="Mongue J. A."/>
            <person name="Jaron S. K."/>
        </authorList>
    </citation>
    <scope>NUCLEOTIDE SEQUENCE</scope>
</reference>
<sequence length="290" mass="32346">MIGAIIGSRTKGPEDLPSDGNYLKKGQLKLIYGVHWKFSVVINCIATSTATLSLNMVKARPLVFCGPSGVGKSTLVKRLLQEFSDVFGFSISHTTRNPREGEKDGREYHFVSRTTMEEAIKNGEFIESAEFSGNMYGTSKRAVEDVQKKGKICILDIDTQGVKQIKLTKLEPRLVFVKPPSLKDLESRLRLRGTETEESLQRRLAVAQAEMEYGEAPGNFELVLVNDEVDSAYMKLRNFLLPDITELRDFLAKISPNPAYQNGSGDKKSSGWLCGAVQVWILQFVDCLLM</sequence>
<keyword evidence="4" id="KW-0547">Nucleotide-binding</keyword>
<evidence type="ECO:0000256" key="3">
    <source>
        <dbReference type="ARBA" id="ARBA00022679"/>
    </source>
</evidence>
<dbReference type="GO" id="GO:0005829">
    <property type="term" value="C:cytosol"/>
    <property type="evidence" value="ECO:0007669"/>
    <property type="project" value="TreeGrafter"/>
</dbReference>
<evidence type="ECO:0000313" key="9">
    <source>
        <dbReference type="Proteomes" id="UP000708208"/>
    </source>
</evidence>
<dbReference type="PANTHER" id="PTHR23117:SF13">
    <property type="entry name" value="GUANYLATE KINASE"/>
    <property type="match status" value="1"/>
</dbReference>
<dbReference type="InterPro" id="IPR008145">
    <property type="entry name" value="GK/Ca_channel_bsu"/>
</dbReference>
<evidence type="ECO:0000256" key="1">
    <source>
        <dbReference type="ARBA" id="ARBA00005790"/>
    </source>
</evidence>
<dbReference type="InterPro" id="IPR020590">
    <property type="entry name" value="Guanylate_kinase_CS"/>
</dbReference>
<evidence type="ECO:0000256" key="4">
    <source>
        <dbReference type="ARBA" id="ARBA00022741"/>
    </source>
</evidence>
<feature type="domain" description="Guanylate kinase-like" evidence="7">
    <location>
        <begin position="59"/>
        <end position="241"/>
    </location>
</feature>
<organism evidence="8 9">
    <name type="scientific">Allacma fusca</name>
    <dbReference type="NCBI Taxonomy" id="39272"/>
    <lineage>
        <taxon>Eukaryota</taxon>
        <taxon>Metazoa</taxon>
        <taxon>Ecdysozoa</taxon>
        <taxon>Arthropoda</taxon>
        <taxon>Hexapoda</taxon>
        <taxon>Collembola</taxon>
        <taxon>Symphypleona</taxon>
        <taxon>Sminthuridae</taxon>
        <taxon>Allacma</taxon>
    </lineage>
</organism>
<dbReference type="SMART" id="SM00072">
    <property type="entry name" value="GuKc"/>
    <property type="match status" value="1"/>
</dbReference>
<evidence type="ECO:0000259" key="7">
    <source>
        <dbReference type="PROSITE" id="PS50052"/>
    </source>
</evidence>
<comment type="similarity">
    <text evidence="1">Belongs to the guanylate kinase family.</text>
</comment>
<dbReference type="GO" id="GO:0005524">
    <property type="term" value="F:ATP binding"/>
    <property type="evidence" value="ECO:0007669"/>
    <property type="project" value="UniProtKB-KW"/>
</dbReference>
<dbReference type="PROSITE" id="PS50052">
    <property type="entry name" value="GUANYLATE_KINASE_2"/>
    <property type="match status" value="1"/>
</dbReference>
<dbReference type="PANTHER" id="PTHR23117">
    <property type="entry name" value="GUANYLATE KINASE-RELATED"/>
    <property type="match status" value="1"/>
</dbReference>
<dbReference type="EMBL" id="CAJVCH010529026">
    <property type="protein sequence ID" value="CAG7823291.1"/>
    <property type="molecule type" value="Genomic_DNA"/>
</dbReference>
<dbReference type="InterPro" id="IPR008144">
    <property type="entry name" value="Guanylate_kin-like_dom"/>
</dbReference>
<dbReference type="OrthoDB" id="6334211at2759"/>
<dbReference type="InterPro" id="IPR017665">
    <property type="entry name" value="Guanylate_kinase"/>
</dbReference>
<dbReference type="EC" id="2.7.4.8" evidence="2"/>
<accession>A0A8J2KXD9</accession>
<dbReference type="FunFam" id="3.30.63.10:FF:000002">
    <property type="entry name" value="Guanylate kinase 1"/>
    <property type="match status" value="1"/>
</dbReference>
<dbReference type="AlphaFoldDB" id="A0A8J2KXD9"/>
<dbReference type="GO" id="GO:0004385">
    <property type="term" value="F:GMP kinase activity"/>
    <property type="evidence" value="ECO:0007669"/>
    <property type="project" value="UniProtKB-EC"/>
</dbReference>
<protein>
    <recommendedName>
        <fullName evidence="2">guanylate kinase</fullName>
        <ecNumber evidence="2">2.7.4.8</ecNumber>
    </recommendedName>
</protein>
<gene>
    <name evidence="8" type="ORF">AFUS01_LOCUS33515</name>
</gene>
<keyword evidence="5" id="KW-0418">Kinase</keyword>
<evidence type="ECO:0000256" key="5">
    <source>
        <dbReference type="ARBA" id="ARBA00022777"/>
    </source>
</evidence>
<keyword evidence="9" id="KW-1185">Reference proteome</keyword>